<keyword evidence="5" id="KW-0560">Oxidoreductase</keyword>
<dbReference type="Proteomes" id="UP000660265">
    <property type="component" value="Unassembled WGS sequence"/>
</dbReference>
<dbReference type="InterPro" id="IPR016166">
    <property type="entry name" value="FAD-bd_PCMH"/>
</dbReference>
<gene>
    <name evidence="7" type="ORF">GCM10011583_72160</name>
</gene>
<dbReference type="InterPro" id="IPR012951">
    <property type="entry name" value="BBE"/>
</dbReference>
<dbReference type="Pfam" id="PF01565">
    <property type="entry name" value="FAD_binding_4"/>
    <property type="match status" value="1"/>
</dbReference>
<evidence type="ECO:0000313" key="7">
    <source>
        <dbReference type="EMBL" id="GGK29828.1"/>
    </source>
</evidence>
<dbReference type="EMBL" id="BMMV01000039">
    <property type="protein sequence ID" value="GGK29828.1"/>
    <property type="molecule type" value="Genomic_DNA"/>
</dbReference>
<dbReference type="Gene3D" id="3.30.43.10">
    <property type="entry name" value="Uridine Diphospho-n-acetylenolpyruvylglucosamine Reductase, domain 2"/>
    <property type="match status" value="1"/>
</dbReference>
<comment type="cofactor">
    <cofactor evidence="1">
        <name>FAD</name>
        <dbReference type="ChEBI" id="CHEBI:57692"/>
    </cofactor>
</comment>
<evidence type="ECO:0000256" key="3">
    <source>
        <dbReference type="ARBA" id="ARBA00022630"/>
    </source>
</evidence>
<evidence type="ECO:0000256" key="1">
    <source>
        <dbReference type="ARBA" id="ARBA00001974"/>
    </source>
</evidence>
<feature type="domain" description="FAD-binding PCMH-type" evidence="6">
    <location>
        <begin position="94"/>
        <end position="263"/>
    </location>
</feature>
<dbReference type="SUPFAM" id="SSF56176">
    <property type="entry name" value="FAD-binding/transporter-associated domain-like"/>
    <property type="match status" value="1"/>
</dbReference>
<dbReference type="InterPro" id="IPR016169">
    <property type="entry name" value="FAD-bd_PCMH_sub2"/>
</dbReference>
<evidence type="ECO:0000313" key="8">
    <source>
        <dbReference type="Proteomes" id="UP000660265"/>
    </source>
</evidence>
<dbReference type="InterPro" id="IPR006093">
    <property type="entry name" value="Oxy_OxRdtase_FAD_BS"/>
</dbReference>
<keyword evidence="4" id="KW-0274">FAD</keyword>
<comment type="caution">
    <text evidence="7">The sequence shown here is derived from an EMBL/GenBank/DDBJ whole genome shotgun (WGS) entry which is preliminary data.</text>
</comment>
<dbReference type="PROSITE" id="PS00862">
    <property type="entry name" value="OX2_COVAL_FAD"/>
    <property type="match status" value="1"/>
</dbReference>
<sequence length="518" mass="54632">MAPHLMRGGRTCCFMSGKEQSITDADFDAHTGPRRATTTSKGAIQLAVPASDEGPPQGVSAEDIAALAAGVTGEVLRPGDGGYAAECATFNLAITHKPAVVVGAAEPADVQAAVRFATAHGLAVAVLATGHQAIVPADGAVLITTRRMSGITVDEASHRAVVQAGATAQQVVDAAEPFGLAPIVGSSPSVGVVGFTLGGGLSPTFGRPFGWAADYVHAIEVVTADGLLRRATAQEEPELFWALRGSRSNMGVVTALELDLHDVTRLYGGGLFFSGEDTASVMHAYQRFTASVPEELTSSIALLRLADAPSVPKLLRGTFTLHVRIAYLGTTAEGERLLAPLRQAAPVLLDTVGDMPLTDFASIHQDPADPMLFREWTTMLDQFSPETVDAIVELAGPRADQPVEYVEVRHLGGALGRRTGPPSAVGNRDATFAVWLMNLGPPTEGDPQQAYAQRVLERVQPWSTGHTYLNFTSSDPTPARVRQAYSPETYTRLRAAKSVYDPGNVFRLNQNIPPGGDA</sequence>
<accession>A0ABQ2EWY1</accession>
<keyword evidence="8" id="KW-1185">Reference proteome</keyword>
<dbReference type="PROSITE" id="PS51387">
    <property type="entry name" value="FAD_PCMH"/>
    <property type="match status" value="1"/>
</dbReference>
<proteinExistence type="inferred from homology"/>
<dbReference type="InterPro" id="IPR036318">
    <property type="entry name" value="FAD-bd_PCMH-like_sf"/>
</dbReference>
<reference evidence="8" key="1">
    <citation type="journal article" date="2019" name="Int. J. Syst. Evol. Microbiol.">
        <title>The Global Catalogue of Microorganisms (GCM) 10K type strain sequencing project: providing services to taxonomists for standard genome sequencing and annotation.</title>
        <authorList>
            <consortium name="The Broad Institute Genomics Platform"/>
            <consortium name="The Broad Institute Genome Sequencing Center for Infectious Disease"/>
            <person name="Wu L."/>
            <person name="Ma J."/>
        </authorList>
    </citation>
    <scope>NUCLEOTIDE SEQUENCE [LARGE SCALE GENOMIC DNA]</scope>
    <source>
        <strain evidence="8">CGMCC 4.7275</strain>
    </source>
</reference>
<dbReference type="PANTHER" id="PTHR42973:SF39">
    <property type="entry name" value="FAD-BINDING PCMH-TYPE DOMAIN-CONTAINING PROTEIN"/>
    <property type="match status" value="1"/>
</dbReference>
<dbReference type="Gene3D" id="3.40.462.20">
    <property type="match status" value="1"/>
</dbReference>
<protein>
    <submittedName>
        <fullName evidence="7">FAD-linked oxidase</fullName>
    </submittedName>
</protein>
<dbReference type="InterPro" id="IPR006094">
    <property type="entry name" value="Oxid_FAD_bind_N"/>
</dbReference>
<comment type="similarity">
    <text evidence="2">Belongs to the oxygen-dependent FAD-linked oxidoreductase family.</text>
</comment>
<evidence type="ECO:0000259" key="6">
    <source>
        <dbReference type="PROSITE" id="PS51387"/>
    </source>
</evidence>
<dbReference type="Gene3D" id="3.30.465.10">
    <property type="match status" value="1"/>
</dbReference>
<evidence type="ECO:0000256" key="5">
    <source>
        <dbReference type="ARBA" id="ARBA00023002"/>
    </source>
</evidence>
<dbReference type="Pfam" id="PF08031">
    <property type="entry name" value="BBE"/>
    <property type="match status" value="1"/>
</dbReference>
<name>A0ABQ2EWY1_9ACTN</name>
<evidence type="ECO:0000256" key="4">
    <source>
        <dbReference type="ARBA" id="ARBA00022827"/>
    </source>
</evidence>
<evidence type="ECO:0000256" key="2">
    <source>
        <dbReference type="ARBA" id="ARBA00005466"/>
    </source>
</evidence>
<organism evidence="7 8">
    <name type="scientific">Streptomyces camponoticapitis</name>
    <dbReference type="NCBI Taxonomy" id="1616125"/>
    <lineage>
        <taxon>Bacteria</taxon>
        <taxon>Bacillati</taxon>
        <taxon>Actinomycetota</taxon>
        <taxon>Actinomycetes</taxon>
        <taxon>Kitasatosporales</taxon>
        <taxon>Streptomycetaceae</taxon>
        <taxon>Streptomyces</taxon>
    </lineage>
</organism>
<keyword evidence="3" id="KW-0285">Flavoprotein</keyword>
<dbReference type="InterPro" id="IPR016167">
    <property type="entry name" value="FAD-bd_PCMH_sub1"/>
</dbReference>
<dbReference type="InterPro" id="IPR050416">
    <property type="entry name" value="FAD-linked_Oxidoreductase"/>
</dbReference>
<dbReference type="PANTHER" id="PTHR42973">
    <property type="entry name" value="BINDING OXIDOREDUCTASE, PUTATIVE (AFU_ORTHOLOGUE AFUA_1G17690)-RELATED"/>
    <property type="match status" value="1"/>
</dbReference>